<sequence>MNTAIHTDTIERDGYTFRVEHFHDSDAGAPWENEDGHGVISDWTTRDKSPGELVLNSDRSSKRFYDFAETCRIALRDGWGSRDAEPGMSKRQIAALAAREDYERMRAWCNDEWSYIGVVVTLLDIDGNETDATDSLWCVDDDGDYAATVA</sequence>
<dbReference type="EMBL" id="JBBDHD010000281">
    <property type="protein sequence ID" value="MFH7600603.1"/>
    <property type="molecule type" value="Genomic_DNA"/>
</dbReference>
<gene>
    <name evidence="1" type="ORF">WDV06_36730</name>
</gene>
<feature type="non-terminal residue" evidence="1">
    <location>
        <position position="150"/>
    </location>
</feature>
<evidence type="ECO:0000313" key="1">
    <source>
        <dbReference type="EMBL" id="MFH7600603.1"/>
    </source>
</evidence>
<reference evidence="1 2" key="1">
    <citation type="submission" date="2024-03" db="EMBL/GenBank/DDBJ databases">
        <title>Whole genome sequencing of Streptomyces racemochromogenes, to identify antimicrobial biosynthetic gene clusters.</title>
        <authorList>
            <person name="Suryawanshi P."/>
            <person name="Krishnaraj P.U."/>
            <person name="Arun Y.P."/>
            <person name="Suryawanshi M.P."/>
            <person name="Rakshit O."/>
        </authorList>
    </citation>
    <scope>NUCLEOTIDE SEQUENCE [LARGE SCALE GENOMIC DNA]</scope>
    <source>
        <strain evidence="1 2">AUDT626</strain>
    </source>
</reference>
<name>A0ABW7PQ94_9ACTN</name>
<comment type="caution">
    <text evidence="1">The sequence shown here is derived from an EMBL/GenBank/DDBJ whole genome shotgun (WGS) entry which is preliminary data.</text>
</comment>
<proteinExistence type="predicted"/>
<dbReference type="Proteomes" id="UP001610631">
    <property type="component" value="Unassembled WGS sequence"/>
</dbReference>
<dbReference type="RefSeq" id="WP_395514146.1">
    <property type="nucleotide sequence ID" value="NZ_JBBDHD010000281.1"/>
</dbReference>
<organism evidence="1 2">
    <name type="scientific">Streptomyces racemochromogenes</name>
    <dbReference type="NCBI Taxonomy" id="67353"/>
    <lineage>
        <taxon>Bacteria</taxon>
        <taxon>Bacillati</taxon>
        <taxon>Actinomycetota</taxon>
        <taxon>Actinomycetes</taxon>
        <taxon>Kitasatosporales</taxon>
        <taxon>Streptomycetaceae</taxon>
        <taxon>Streptomyces</taxon>
    </lineage>
</organism>
<evidence type="ECO:0000313" key="2">
    <source>
        <dbReference type="Proteomes" id="UP001610631"/>
    </source>
</evidence>
<accession>A0ABW7PQ94</accession>
<keyword evidence="2" id="KW-1185">Reference proteome</keyword>
<protein>
    <submittedName>
        <fullName evidence="1">Uncharacterized protein</fullName>
    </submittedName>
</protein>